<evidence type="ECO:0000256" key="5">
    <source>
        <dbReference type="ARBA" id="ARBA00022771"/>
    </source>
</evidence>
<dbReference type="PANTHER" id="PTHR14003:SF23">
    <property type="entry name" value="ZINC FINGER PROTEIN 143"/>
    <property type="match status" value="1"/>
</dbReference>
<evidence type="ECO:0000256" key="7">
    <source>
        <dbReference type="ARBA" id="ARBA00023015"/>
    </source>
</evidence>
<dbReference type="FunFam" id="3.30.160.60:FF:000765">
    <property type="entry name" value="Zinc finger 45-like"/>
    <property type="match status" value="1"/>
</dbReference>
<evidence type="ECO:0000259" key="12">
    <source>
        <dbReference type="PROSITE" id="PS50157"/>
    </source>
</evidence>
<dbReference type="Gene3D" id="3.30.160.60">
    <property type="entry name" value="Classic Zinc Finger"/>
    <property type="match status" value="5"/>
</dbReference>
<organism evidence="14 15">
    <name type="scientific">Cyprinus carpio carpio</name>
    <dbReference type="NCBI Taxonomy" id="630221"/>
    <lineage>
        <taxon>Eukaryota</taxon>
        <taxon>Metazoa</taxon>
        <taxon>Chordata</taxon>
        <taxon>Craniata</taxon>
        <taxon>Vertebrata</taxon>
        <taxon>Euteleostomi</taxon>
        <taxon>Actinopterygii</taxon>
        <taxon>Neopterygii</taxon>
        <taxon>Teleostei</taxon>
        <taxon>Ostariophysi</taxon>
        <taxon>Cypriniformes</taxon>
        <taxon>Cyprinidae</taxon>
        <taxon>Cyprininae</taxon>
        <taxon>Cyprinus</taxon>
    </lineage>
</organism>
<dbReference type="SUPFAM" id="SSF47353">
    <property type="entry name" value="Retrovirus capsid dimerization domain-like"/>
    <property type="match status" value="1"/>
</dbReference>
<evidence type="ECO:0000256" key="10">
    <source>
        <dbReference type="ARBA" id="ARBA00023242"/>
    </source>
</evidence>
<dbReference type="InterPro" id="IPR003309">
    <property type="entry name" value="SCAN_dom"/>
</dbReference>
<protein>
    <submittedName>
        <fullName evidence="14">Uncharacterized protein</fullName>
    </submittedName>
</protein>
<dbReference type="Ensembl" id="ENSCCRT00000119375.1">
    <property type="protein sequence ID" value="ENSCCRP00000099536.1"/>
    <property type="gene ID" value="ENSCCRG00000052942.1"/>
</dbReference>
<dbReference type="Pfam" id="PF02023">
    <property type="entry name" value="SCAN"/>
    <property type="match status" value="1"/>
</dbReference>
<dbReference type="SUPFAM" id="SSF57667">
    <property type="entry name" value="beta-beta-alpha zinc fingers"/>
    <property type="match status" value="3"/>
</dbReference>
<dbReference type="OMA" id="QKCSPHR"/>
<evidence type="ECO:0000313" key="15">
    <source>
        <dbReference type="Proteomes" id="UP001108240"/>
    </source>
</evidence>
<dbReference type="PANTHER" id="PTHR14003">
    <property type="entry name" value="TRANSCRIPTIONAL REPRESSOR PROTEIN YY"/>
    <property type="match status" value="1"/>
</dbReference>
<keyword evidence="6" id="KW-0862">Zinc</keyword>
<dbReference type="GO" id="GO:0031519">
    <property type="term" value="C:PcG protein complex"/>
    <property type="evidence" value="ECO:0007669"/>
    <property type="project" value="TreeGrafter"/>
</dbReference>
<dbReference type="SMART" id="SM00355">
    <property type="entry name" value="ZnF_C2H2"/>
    <property type="match status" value="5"/>
</dbReference>
<feature type="domain" description="C2H2-type" evidence="12">
    <location>
        <begin position="187"/>
        <end position="214"/>
    </location>
</feature>
<keyword evidence="3" id="KW-0479">Metal-binding</keyword>
<evidence type="ECO:0000256" key="8">
    <source>
        <dbReference type="ARBA" id="ARBA00023125"/>
    </source>
</evidence>
<keyword evidence="10" id="KW-0539">Nucleus</keyword>
<keyword evidence="15" id="KW-1185">Reference proteome</keyword>
<feature type="domain" description="SCAN box" evidence="13">
    <location>
        <begin position="3"/>
        <end position="66"/>
    </location>
</feature>
<feature type="domain" description="C2H2-type" evidence="12">
    <location>
        <begin position="299"/>
        <end position="326"/>
    </location>
</feature>
<keyword evidence="9" id="KW-0804">Transcription</keyword>
<dbReference type="PROSITE" id="PS50804">
    <property type="entry name" value="SCAN_BOX"/>
    <property type="match status" value="1"/>
</dbReference>
<feature type="domain" description="C2H2-type" evidence="12">
    <location>
        <begin position="243"/>
        <end position="270"/>
    </location>
</feature>
<name>A0A9J7X034_CYPCA</name>
<dbReference type="InterPro" id="IPR038269">
    <property type="entry name" value="SCAN_sf"/>
</dbReference>
<proteinExistence type="inferred from homology"/>
<evidence type="ECO:0000256" key="6">
    <source>
        <dbReference type="ARBA" id="ARBA00022833"/>
    </source>
</evidence>
<evidence type="ECO:0000256" key="11">
    <source>
        <dbReference type="PROSITE-ProRule" id="PRU00042"/>
    </source>
</evidence>
<dbReference type="PROSITE" id="PS00028">
    <property type="entry name" value="ZINC_FINGER_C2H2_1"/>
    <property type="match status" value="5"/>
</dbReference>
<reference evidence="14" key="1">
    <citation type="submission" date="2025-08" db="UniProtKB">
        <authorList>
            <consortium name="Ensembl"/>
        </authorList>
    </citation>
    <scope>IDENTIFICATION</scope>
</reference>
<sequence>GRPFVLAQQLRDSCRKWLLAGGSDAEAILDKVVLEQFISRLPRRTAQWVQCHRPASLDLAIQLAEDQLAACSGVGEPLPSISLSLSSPVSLSSPSPKPVPVPRTRFVRSIDGQILQPDRTLSYPYFAIIKDRLYRVTQDTQTKEDTTQLLVPRSRREMLFQAAHCNPMAGDLGLEKHPEVHTGENPFTCQQCGKSFTQKLNLVTHMRTHTGENPFTCHQCGKSFNRKGNLKSHMRLHTGENPFTCQRCGKSFAQKVSLITHMRVHIEENRFTCRQCGKSFNRKGNLKIHMRLHTGENPFICQQCGKSFAQKVSLIRHMRSHTGEKP</sequence>
<dbReference type="AlphaFoldDB" id="A0A9J7X034"/>
<keyword evidence="4" id="KW-0677">Repeat</keyword>
<evidence type="ECO:0000256" key="4">
    <source>
        <dbReference type="ARBA" id="ARBA00022737"/>
    </source>
</evidence>
<dbReference type="InterPro" id="IPR036236">
    <property type="entry name" value="Znf_C2H2_sf"/>
</dbReference>
<reference evidence="14" key="2">
    <citation type="submission" date="2025-09" db="UniProtKB">
        <authorList>
            <consortium name="Ensembl"/>
        </authorList>
    </citation>
    <scope>IDENTIFICATION</scope>
</reference>
<evidence type="ECO:0000256" key="9">
    <source>
        <dbReference type="ARBA" id="ARBA00023163"/>
    </source>
</evidence>
<dbReference type="Gene3D" id="1.10.4020.10">
    <property type="entry name" value="DNA breaking-rejoining enzymes"/>
    <property type="match status" value="1"/>
</dbReference>
<dbReference type="PROSITE" id="PS50157">
    <property type="entry name" value="ZINC_FINGER_C2H2_2"/>
    <property type="match status" value="5"/>
</dbReference>
<evidence type="ECO:0000313" key="14">
    <source>
        <dbReference type="Ensembl" id="ENSCCRP00000099536.1"/>
    </source>
</evidence>
<dbReference type="GO" id="GO:0008270">
    <property type="term" value="F:zinc ion binding"/>
    <property type="evidence" value="ECO:0007669"/>
    <property type="project" value="UniProtKB-KW"/>
</dbReference>
<dbReference type="GO" id="GO:0000981">
    <property type="term" value="F:DNA-binding transcription factor activity, RNA polymerase II-specific"/>
    <property type="evidence" value="ECO:0007669"/>
    <property type="project" value="TreeGrafter"/>
</dbReference>
<comment type="subcellular location">
    <subcellularLocation>
        <location evidence="1">Nucleus</location>
    </subcellularLocation>
</comment>
<evidence type="ECO:0000259" key="13">
    <source>
        <dbReference type="PROSITE" id="PS50804"/>
    </source>
</evidence>
<keyword evidence="8" id="KW-0238">DNA-binding</keyword>
<keyword evidence="5 11" id="KW-0863">Zinc-finger</keyword>
<dbReference type="GO" id="GO:0000978">
    <property type="term" value="F:RNA polymerase II cis-regulatory region sequence-specific DNA binding"/>
    <property type="evidence" value="ECO:0007669"/>
    <property type="project" value="TreeGrafter"/>
</dbReference>
<dbReference type="InterPro" id="IPR013087">
    <property type="entry name" value="Znf_C2H2_type"/>
</dbReference>
<feature type="domain" description="C2H2-type" evidence="12">
    <location>
        <begin position="271"/>
        <end position="298"/>
    </location>
</feature>
<accession>A0A9J7X034</accession>
<comment type="similarity">
    <text evidence="2">Belongs to the krueppel C2H2-type zinc-finger protein family.</text>
</comment>
<dbReference type="SMART" id="SM00431">
    <property type="entry name" value="SCAN"/>
    <property type="match status" value="1"/>
</dbReference>
<feature type="domain" description="C2H2-type" evidence="12">
    <location>
        <begin position="215"/>
        <end position="242"/>
    </location>
</feature>
<dbReference type="GeneTree" id="ENSGT01150000286981"/>
<evidence type="ECO:0000256" key="3">
    <source>
        <dbReference type="ARBA" id="ARBA00022723"/>
    </source>
</evidence>
<dbReference type="GO" id="GO:0042802">
    <property type="term" value="F:identical protein binding"/>
    <property type="evidence" value="ECO:0007669"/>
    <property type="project" value="UniProtKB-ARBA"/>
</dbReference>
<dbReference type="FunFam" id="3.30.160.60:FF:000508">
    <property type="entry name" value="Myeloid zinc finger 1"/>
    <property type="match status" value="2"/>
</dbReference>
<dbReference type="GO" id="GO:0005667">
    <property type="term" value="C:transcription regulator complex"/>
    <property type="evidence" value="ECO:0007669"/>
    <property type="project" value="TreeGrafter"/>
</dbReference>
<dbReference type="Pfam" id="PF00096">
    <property type="entry name" value="zf-C2H2"/>
    <property type="match status" value="5"/>
</dbReference>
<keyword evidence="7" id="KW-0805">Transcription regulation</keyword>
<dbReference type="Proteomes" id="UP001108240">
    <property type="component" value="Unplaced"/>
</dbReference>
<evidence type="ECO:0000256" key="2">
    <source>
        <dbReference type="ARBA" id="ARBA00006991"/>
    </source>
</evidence>
<dbReference type="GO" id="GO:0000785">
    <property type="term" value="C:chromatin"/>
    <property type="evidence" value="ECO:0007669"/>
    <property type="project" value="TreeGrafter"/>
</dbReference>
<dbReference type="FunFam" id="3.30.160.60:FF:003172">
    <property type="match status" value="2"/>
</dbReference>
<evidence type="ECO:0000256" key="1">
    <source>
        <dbReference type="ARBA" id="ARBA00004123"/>
    </source>
</evidence>